<accession>A0A7T4WCQ0</accession>
<dbReference type="Proteomes" id="UP000595420">
    <property type="component" value="Chromosome"/>
</dbReference>
<dbReference type="InterPro" id="IPR000182">
    <property type="entry name" value="GNAT_dom"/>
</dbReference>
<reference evidence="2 3" key="1">
    <citation type="submission" date="2020-07" db="EMBL/GenBank/DDBJ databases">
        <title>Complete genome sequence analysis of Acidithiobacillus ferrivorans XJFY6S-08 reveals extreme environmental adaptation to alpine acid mine drainage.</title>
        <authorList>
            <person name="Yan L."/>
            <person name="Ni Y."/>
        </authorList>
    </citation>
    <scope>NUCLEOTIDE SEQUENCE [LARGE SCALE GENOMIC DNA]</scope>
    <source>
        <strain evidence="2 3">XJFY6S-08</strain>
    </source>
</reference>
<dbReference type="PROSITE" id="PS51186">
    <property type="entry name" value="GNAT"/>
    <property type="match status" value="1"/>
</dbReference>
<evidence type="ECO:0000259" key="1">
    <source>
        <dbReference type="PROSITE" id="PS51186"/>
    </source>
</evidence>
<dbReference type="AlphaFoldDB" id="A0A7T4WCQ0"/>
<dbReference type="EMBL" id="CP059488">
    <property type="protein sequence ID" value="QQD72192.1"/>
    <property type="molecule type" value="Genomic_DNA"/>
</dbReference>
<dbReference type="SUPFAM" id="SSF88723">
    <property type="entry name" value="PIN domain-like"/>
    <property type="match status" value="1"/>
</dbReference>
<name>A0A7T4WCQ0_9PROT</name>
<evidence type="ECO:0000313" key="3">
    <source>
        <dbReference type="Proteomes" id="UP000595420"/>
    </source>
</evidence>
<gene>
    <name evidence="2" type="ORF">H2515_12350</name>
</gene>
<feature type="domain" description="N-acetyltransferase" evidence="1">
    <location>
        <begin position="163"/>
        <end position="305"/>
    </location>
</feature>
<dbReference type="RefSeq" id="WP_198660271.1">
    <property type="nucleotide sequence ID" value="NZ_CP059488.1"/>
</dbReference>
<dbReference type="InterPro" id="IPR016181">
    <property type="entry name" value="Acyl_CoA_acyltransferase"/>
</dbReference>
<protein>
    <recommendedName>
        <fullName evidence="1">N-acetyltransferase domain-containing protein</fullName>
    </recommendedName>
</protein>
<dbReference type="Gene3D" id="3.40.630.30">
    <property type="match status" value="1"/>
</dbReference>
<dbReference type="SUPFAM" id="SSF55729">
    <property type="entry name" value="Acyl-CoA N-acyltransferases (Nat)"/>
    <property type="match status" value="1"/>
</dbReference>
<sequence length="492" mass="57253">MNILLDTNILIPLEDTAQPLDPLLAQMCRLSEKNGHDLYIHPSQQEDIRRDRDEQRRDILLSRLRQYQTIPSPPQLSEAELQQYGWRQGSDNDRIDNLLLHALCRGAVHFLVTNDKDIHKKARQTQFQESVHYLDQFLAFLSSQVEAEHPPPFGIQERYLHEFNVQQPFFDSLRDGYEGFNDWYLRSSQAQRKAWCISDNGTMQAICIYKQESNPCVVDGGPALNGETLKLCTFKIGYDVRGRKLGERLLYTAFKYASEHKILYVYLHTFGSEHEMLVSLCEDYGFKYAGKYAGRDDVYLKKMLPPDIPEDEIDPLTFAVDYYPHYIEGKEVGKFIVPIRPEYHNDLFADISDTARGLFADDPSMYGPQSNTIKKAYICHANTNHIKLGDLLLFYRSGDRKSVECVGVVEQTYRGSDVERVLPLVSKRTVYSRREVEEKLQRKALVILFRLMRTFPKISIAELERVGIRGPIRSIRKITHEQYFYCINRWNN</sequence>
<dbReference type="GO" id="GO:0016747">
    <property type="term" value="F:acyltransferase activity, transferring groups other than amino-acyl groups"/>
    <property type="evidence" value="ECO:0007669"/>
    <property type="project" value="InterPro"/>
</dbReference>
<proteinExistence type="predicted"/>
<dbReference type="InterPro" id="IPR029060">
    <property type="entry name" value="PIN-like_dom_sf"/>
</dbReference>
<organism evidence="2 3">
    <name type="scientific">Acidithiobacillus ferrivorans</name>
    <dbReference type="NCBI Taxonomy" id="160808"/>
    <lineage>
        <taxon>Bacteria</taxon>
        <taxon>Pseudomonadati</taxon>
        <taxon>Pseudomonadota</taxon>
        <taxon>Acidithiobacillia</taxon>
        <taxon>Acidithiobacillales</taxon>
        <taxon>Acidithiobacillaceae</taxon>
        <taxon>Acidithiobacillus</taxon>
    </lineage>
</organism>
<evidence type="ECO:0000313" key="2">
    <source>
        <dbReference type="EMBL" id="QQD72192.1"/>
    </source>
</evidence>